<protein>
    <submittedName>
        <fullName evidence="5">ABC-type branched-subunit amino acid transport system substrate-binding protein</fullName>
    </submittedName>
</protein>
<evidence type="ECO:0000256" key="2">
    <source>
        <dbReference type="ARBA" id="ARBA00022729"/>
    </source>
</evidence>
<dbReference type="CDD" id="cd06343">
    <property type="entry name" value="PBP1_ABC_ligand_binding-like"/>
    <property type="match status" value="1"/>
</dbReference>
<keyword evidence="2 3" id="KW-0732">Signal</keyword>
<dbReference type="Gene3D" id="3.40.50.2300">
    <property type="match status" value="2"/>
</dbReference>
<dbReference type="Proteomes" id="UP000532440">
    <property type="component" value="Unassembled WGS sequence"/>
</dbReference>
<feature type="chain" id="PRO_5031380592" evidence="3">
    <location>
        <begin position="29"/>
        <end position="406"/>
    </location>
</feature>
<reference evidence="5 6" key="1">
    <citation type="submission" date="2020-08" db="EMBL/GenBank/DDBJ databases">
        <title>Genomic Encyclopedia of Type Strains, Phase IV (KMG-IV): sequencing the most valuable type-strain genomes for metagenomic binning, comparative biology and taxonomic classification.</title>
        <authorList>
            <person name="Goeker M."/>
        </authorList>
    </citation>
    <scope>NUCLEOTIDE SEQUENCE [LARGE SCALE GENOMIC DNA]</scope>
    <source>
        <strain evidence="5 6">DSM 29781</strain>
    </source>
</reference>
<evidence type="ECO:0000256" key="1">
    <source>
        <dbReference type="ARBA" id="ARBA00010062"/>
    </source>
</evidence>
<dbReference type="AlphaFoldDB" id="A0A7W8HIL8"/>
<dbReference type="PANTHER" id="PTHR47235:SF1">
    <property type="entry name" value="BLR6548 PROTEIN"/>
    <property type="match status" value="1"/>
</dbReference>
<evidence type="ECO:0000313" key="6">
    <source>
        <dbReference type="Proteomes" id="UP000532440"/>
    </source>
</evidence>
<comment type="similarity">
    <text evidence="1">Belongs to the leucine-binding protein family.</text>
</comment>
<name>A0A7W8HIL8_9BURK</name>
<dbReference type="PANTHER" id="PTHR47235">
    <property type="entry name" value="BLR6548 PROTEIN"/>
    <property type="match status" value="1"/>
</dbReference>
<gene>
    <name evidence="5" type="ORF">HNQ70_002785</name>
</gene>
<sequence>MTKRNLDALRRTLLVLGASSMLAGAAAAQTKNYGPGVTDTEIKIGQAAPYSGPASAYGAIGKTIAAHFRKVNDEGGINGRKINLISLDDSFSPPKTVEVVRRLVESENVLFVHTIGSSTTAAVQRYLNQNKVPQLFVSTGATKWGDHKNFPWTIGFNATYQTEGIVYARYLLKEKPDAKVAVLYQNDDFGKDVLAGFKMGLGEKAKALIVAERSYELTDPMIDTQLISLQASGADVLLNLTTPKFAAMSIRKVYEMGWKPLHILANVSASVGSVLKPAGLEKAVGIISSAYTKDPTDAAWANDPAMNEWRAFMKKYYPDGSLDDWINVYSQGMAQAMVQTLKQAGDDLSRENVMRQAANLKDLELPSLLPGIRINTGPTDYYPIEQLRLNRFDGKQWVLFGDVIGK</sequence>
<accession>A0A7W8HIL8</accession>
<evidence type="ECO:0000256" key="3">
    <source>
        <dbReference type="SAM" id="SignalP"/>
    </source>
</evidence>
<comment type="caution">
    <text evidence="5">The sequence shown here is derived from an EMBL/GenBank/DDBJ whole genome shotgun (WGS) entry which is preliminary data.</text>
</comment>
<evidence type="ECO:0000259" key="4">
    <source>
        <dbReference type="Pfam" id="PF13458"/>
    </source>
</evidence>
<dbReference type="Pfam" id="PF13458">
    <property type="entry name" value="Peripla_BP_6"/>
    <property type="match status" value="1"/>
</dbReference>
<dbReference type="EMBL" id="JACHGB010000005">
    <property type="protein sequence ID" value="MBB5272762.1"/>
    <property type="molecule type" value="Genomic_DNA"/>
</dbReference>
<organism evidence="5 6">
    <name type="scientific">Quisquiliibacterium transsilvanicum</name>
    <dbReference type="NCBI Taxonomy" id="1549638"/>
    <lineage>
        <taxon>Bacteria</taxon>
        <taxon>Pseudomonadati</taxon>
        <taxon>Pseudomonadota</taxon>
        <taxon>Betaproteobacteria</taxon>
        <taxon>Burkholderiales</taxon>
        <taxon>Burkholderiaceae</taxon>
        <taxon>Quisquiliibacterium</taxon>
    </lineage>
</organism>
<dbReference type="SUPFAM" id="SSF53822">
    <property type="entry name" value="Periplasmic binding protein-like I"/>
    <property type="match status" value="1"/>
</dbReference>
<dbReference type="InterPro" id="IPR028082">
    <property type="entry name" value="Peripla_BP_I"/>
</dbReference>
<dbReference type="InterPro" id="IPR028081">
    <property type="entry name" value="Leu-bd"/>
</dbReference>
<feature type="domain" description="Leucine-binding protein" evidence="4">
    <location>
        <begin position="41"/>
        <end position="367"/>
    </location>
</feature>
<dbReference type="RefSeq" id="WP_221302813.1">
    <property type="nucleotide sequence ID" value="NZ_BAABEW010000012.1"/>
</dbReference>
<proteinExistence type="inferred from homology"/>
<keyword evidence="6" id="KW-1185">Reference proteome</keyword>
<evidence type="ECO:0000313" key="5">
    <source>
        <dbReference type="EMBL" id="MBB5272762.1"/>
    </source>
</evidence>
<feature type="signal peptide" evidence="3">
    <location>
        <begin position="1"/>
        <end position="28"/>
    </location>
</feature>